<feature type="domain" description="Novel STAND NTPase 1" evidence="3">
    <location>
        <begin position="6"/>
        <end position="431"/>
    </location>
</feature>
<feature type="transmembrane region" description="Helical" evidence="2">
    <location>
        <begin position="604"/>
        <end position="625"/>
    </location>
</feature>
<keyword evidence="5" id="KW-1185">Reference proteome</keyword>
<dbReference type="Pfam" id="PF20703">
    <property type="entry name" value="nSTAND1"/>
    <property type="match status" value="1"/>
</dbReference>
<sequence>MKNTSFIGLASYTEKDAAIFKGRSQAIDDILSMLKRNDIVVLHSESGEGKSSLISAGLLPKLKSAGFIPVPIVITDKLFESKSPDFNKLLCDSIAEAINPYNKQKLKDDKVKGEKLTSIKALIDYSSDHKDLPLRVVASSNDEMLNTLDRNLQLYNNAWWLLRNYSFDFYGIPLKPIIIFDQFEEVITRPINPEWTDSFFRWFSGLEENSCPARIVDRVRAKLPDKEKFPVISEQKNFKVLLAMRNEYIGDLDYWGVQRYFIPAIKNNRYNLKPLTIDEAWEVMSLLSNVPDGEKKKILSFITGRSVEELDKTERNLPIVSAMLLSIVATSISENDRAVDLLSGENLSNLVADYYVRTIERCGVPEKTQEAIENALVDSRGRRVRIKTTSSELEKADFADYRMALEKERLIKCAPVNGEDYVELVHDSLAKVVAERIRTRTEEWEKEKAELENRRISAEKEKQIAEMSMKRMISMILSIPFLIFAFLYLTHDVGAMIFNGIYNGGIEALKSFANLSSIILTVFCGSMAVNNAFSGWKKTFIYCGLTLLLAFGSIVLSAESFYKAYHIVMDTGNWMAFVCYYVLLGALVYGLIGSRKRNEALNLSVPMLCLTIMLTIVFFYCIFPVEGFNGYLKSESSAWGLFLIPIALLTVYIKPKFTKPYCVYLGVLLVLALDAWFIYPNPKLDVAIRFTALIVAIIALYKLLWIKKGKEKYRKFQWPLVINGEILAILVVLQLGYKPMLVAEDQLILNYADDSIKNLRNPWQPIMAKNSENKIGIRDSKTGNLIVDYGFAEWGNSVLVNDLEELILSKQWKGNDINPSIEVWMLIHEGKLLYKYSSQILEILYKTANSEQIGDSIKIREAKLYFEILKAAVMLSEGMSLNEKDAEWIRENYNRSVRETIEQLSMLRRDIRQLTPEDVLDIKHSIAKFLFISAALNHVANKDYEHFFAVINLYPFLYFSDIYIKYFSEMAFNISFPEQYKYIMPYCENVKLMDIKNPQSLSVNTLLLLAANEFSSYHDGEMPFVEDWLGFENENEWKTKAKINLVGVGHYYGPNNAFLHNYRAICGNVIMFMNKVDSQYFNDFFQLGKLLIFTGLRMGFRMPEEIEGFKELVEEASEFNNWTVRKLCLIDEAITQIIPKEYELSD</sequence>
<evidence type="ECO:0000259" key="3">
    <source>
        <dbReference type="Pfam" id="PF20703"/>
    </source>
</evidence>
<feature type="transmembrane region" description="Helical" evidence="2">
    <location>
        <begin position="637"/>
        <end position="654"/>
    </location>
</feature>
<dbReference type="AlphaFoldDB" id="A0A4P7VP41"/>
<dbReference type="OrthoDB" id="414967at2"/>
<dbReference type="Proteomes" id="UP000297031">
    <property type="component" value="Chromosome"/>
</dbReference>
<dbReference type="RefSeq" id="WP_136410658.1">
    <property type="nucleotide sequence ID" value="NZ_CP039393.1"/>
</dbReference>
<feature type="transmembrane region" description="Helical" evidence="2">
    <location>
        <begin position="686"/>
        <end position="704"/>
    </location>
</feature>
<feature type="transmembrane region" description="Helical" evidence="2">
    <location>
        <begin position="472"/>
        <end position="491"/>
    </location>
</feature>
<accession>A0A4P7VP41</accession>
<evidence type="ECO:0000313" key="4">
    <source>
        <dbReference type="EMBL" id="QCD36111.1"/>
    </source>
</evidence>
<feature type="transmembrane region" description="Helical" evidence="2">
    <location>
        <begin position="574"/>
        <end position="592"/>
    </location>
</feature>
<keyword evidence="2" id="KW-1133">Transmembrane helix</keyword>
<keyword evidence="1" id="KW-0175">Coiled coil</keyword>
<reference evidence="4 5" key="1">
    <citation type="submission" date="2019-02" db="EMBL/GenBank/DDBJ databases">
        <title>Isolation and identification of novel species under the genus Muribaculum.</title>
        <authorList>
            <person name="Miyake S."/>
            <person name="Ding Y."/>
            <person name="Low A."/>
            <person name="Soh M."/>
            <person name="Seedorf H."/>
        </authorList>
    </citation>
    <scope>NUCLEOTIDE SEQUENCE [LARGE SCALE GENOMIC DNA]</scope>
    <source>
        <strain evidence="4 5">TLL-A4</strain>
    </source>
</reference>
<evidence type="ECO:0000256" key="2">
    <source>
        <dbReference type="SAM" id="Phobius"/>
    </source>
</evidence>
<feature type="coiled-coil region" evidence="1">
    <location>
        <begin position="434"/>
        <end position="468"/>
    </location>
</feature>
<dbReference type="InterPro" id="IPR049052">
    <property type="entry name" value="nSTAND1"/>
</dbReference>
<dbReference type="KEGG" id="mgod:E7746_09580"/>
<keyword evidence="2" id="KW-0812">Transmembrane</keyword>
<gene>
    <name evidence="4" type="ORF">E7746_09580</name>
</gene>
<evidence type="ECO:0000256" key="1">
    <source>
        <dbReference type="SAM" id="Coils"/>
    </source>
</evidence>
<name>A0A4P7VP41_9BACT</name>
<dbReference type="EMBL" id="CP039393">
    <property type="protein sequence ID" value="QCD36111.1"/>
    <property type="molecule type" value="Genomic_DNA"/>
</dbReference>
<proteinExistence type="predicted"/>
<protein>
    <recommendedName>
        <fullName evidence="3">Novel STAND NTPase 1 domain-containing protein</fullName>
    </recommendedName>
</protein>
<organism evidence="4 5">
    <name type="scientific">Muribaculum gordoncarteri</name>
    <dbReference type="NCBI Taxonomy" id="2530390"/>
    <lineage>
        <taxon>Bacteria</taxon>
        <taxon>Pseudomonadati</taxon>
        <taxon>Bacteroidota</taxon>
        <taxon>Bacteroidia</taxon>
        <taxon>Bacteroidales</taxon>
        <taxon>Muribaculaceae</taxon>
        <taxon>Muribaculum</taxon>
    </lineage>
</organism>
<dbReference type="InterPro" id="IPR027417">
    <property type="entry name" value="P-loop_NTPase"/>
</dbReference>
<dbReference type="SUPFAM" id="SSF52540">
    <property type="entry name" value="P-loop containing nucleoside triphosphate hydrolases"/>
    <property type="match status" value="1"/>
</dbReference>
<feature type="transmembrane region" description="Helical" evidence="2">
    <location>
        <begin position="540"/>
        <end position="562"/>
    </location>
</feature>
<feature type="transmembrane region" description="Helical" evidence="2">
    <location>
        <begin position="716"/>
        <end position="737"/>
    </location>
</feature>
<evidence type="ECO:0000313" key="5">
    <source>
        <dbReference type="Proteomes" id="UP000297031"/>
    </source>
</evidence>
<feature type="transmembrane region" description="Helical" evidence="2">
    <location>
        <begin position="661"/>
        <end position="680"/>
    </location>
</feature>
<keyword evidence="2" id="KW-0472">Membrane</keyword>
<dbReference type="Gene3D" id="3.40.50.300">
    <property type="entry name" value="P-loop containing nucleotide triphosphate hydrolases"/>
    <property type="match status" value="1"/>
</dbReference>
<feature type="transmembrane region" description="Helical" evidence="2">
    <location>
        <begin position="511"/>
        <end position="533"/>
    </location>
</feature>